<gene>
    <name evidence="9" type="ORF">FH972_023191</name>
</gene>
<dbReference type="PANTHER" id="PTHR43341">
    <property type="entry name" value="AMINO ACID PERMEASE"/>
    <property type="match status" value="1"/>
</dbReference>
<dbReference type="GO" id="GO:0016020">
    <property type="term" value="C:membrane"/>
    <property type="evidence" value="ECO:0007669"/>
    <property type="project" value="UniProtKB-SubCell"/>
</dbReference>
<dbReference type="PROSITE" id="PS00218">
    <property type="entry name" value="AMINO_ACID_PERMEASE_1"/>
    <property type="match status" value="1"/>
</dbReference>
<dbReference type="GO" id="GO:0015171">
    <property type="term" value="F:amino acid transmembrane transporter activity"/>
    <property type="evidence" value="ECO:0007669"/>
    <property type="project" value="TreeGrafter"/>
</dbReference>
<dbReference type="Gene3D" id="1.20.1740.10">
    <property type="entry name" value="Amino acid/polyamine transporter I"/>
    <property type="match status" value="2"/>
</dbReference>
<feature type="transmembrane region" description="Helical" evidence="7">
    <location>
        <begin position="245"/>
        <end position="269"/>
    </location>
</feature>
<keyword evidence="4" id="KW-0029">Amino-acid transport</keyword>
<evidence type="ECO:0000256" key="5">
    <source>
        <dbReference type="ARBA" id="ARBA00022989"/>
    </source>
</evidence>
<dbReference type="OrthoDB" id="10062876at2759"/>
<name>A0A5N6KWR1_9ROSI</name>
<feature type="domain" description="Amino acid permease/ SLC12A" evidence="8">
    <location>
        <begin position="299"/>
        <end position="643"/>
    </location>
</feature>
<feature type="domain" description="Amino acid permease/ SLC12A" evidence="8">
    <location>
        <begin position="214"/>
        <end position="298"/>
    </location>
</feature>
<dbReference type="InterPro" id="IPR004841">
    <property type="entry name" value="AA-permease/SLC12A_dom"/>
</dbReference>
<keyword evidence="6 7" id="KW-0472">Membrane</keyword>
<feature type="transmembrane region" description="Helical" evidence="7">
    <location>
        <begin position="575"/>
        <end position="599"/>
    </location>
</feature>
<feature type="transmembrane region" description="Helical" evidence="7">
    <location>
        <begin position="215"/>
        <end position="233"/>
    </location>
</feature>
<dbReference type="AlphaFoldDB" id="A0A5N6KWR1"/>
<dbReference type="InterPro" id="IPR004840">
    <property type="entry name" value="Amino_acid_permease_CS"/>
</dbReference>
<dbReference type="InterPro" id="IPR050524">
    <property type="entry name" value="APC_YAT"/>
</dbReference>
<keyword evidence="3 7" id="KW-0812">Transmembrane</keyword>
<evidence type="ECO:0000313" key="10">
    <source>
        <dbReference type="Proteomes" id="UP000327013"/>
    </source>
</evidence>
<keyword evidence="10" id="KW-1185">Reference proteome</keyword>
<keyword evidence="5 7" id="KW-1133">Transmembrane helix</keyword>
<feature type="transmembrane region" description="Helical" evidence="7">
    <location>
        <begin position="320"/>
        <end position="338"/>
    </location>
</feature>
<evidence type="ECO:0000259" key="8">
    <source>
        <dbReference type="Pfam" id="PF00324"/>
    </source>
</evidence>
<organism evidence="9 10">
    <name type="scientific">Carpinus fangiana</name>
    <dbReference type="NCBI Taxonomy" id="176857"/>
    <lineage>
        <taxon>Eukaryota</taxon>
        <taxon>Viridiplantae</taxon>
        <taxon>Streptophyta</taxon>
        <taxon>Embryophyta</taxon>
        <taxon>Tracheophyta</taxon>
        <taxon>Spermatophyta</taxon>
        <taxon>Magnoliopsida</taxon>
        <taxon>eudicotyledons</taxon>
        <taxon>Gunneridae</taxon>
        <taxon>Pentapetalae</taxon>
        <taxon>rosids</taxon>
        <taxon>fabids</taxon>
        <taxon>Fagales</taxon>
        <taxon>Betulaceae</taxon>
        <taxon>Carpinus</taxon>
    </lineage>
</organism>
<feature type="transmembrane region" description="Helical" evidence="7">
    <location>
        <begin position="289"/>
        <end position="308"/>
    </location>
</feature>
<evidence type="ECO:0000256" key="4">
    <source>
        <dbReference type="ARBA" id="ARBA00022970"/>
    </source>
</evidence>
<reference evidence="9 10" key="1">
    <citation type="submission" date="2019-06" db="EMBL/GenBank/DDBJ databases">
        <title>A chromosomal-level reference genome of Carpinus fangiana (Coryloideae, Betulaceae).</title>
        <authorList>
            <person name="Yang X."/>
            <person name="Wang Z."/>
            <person name="Zhang L."/>
            <person name="Hao G."/>
            <person name="Liu J."/>
            <person name="Yang Y."/>
        </authorList>
    </citation>
    <scope>NUCLEOTIDE SEQUENCE [LARGE SCALE GENOMIC DNA]</scope>
    <source>
        <strain evidence="9">Cfa_2016G</strain>
        <tissue evidence="9">Leaf</tissue>
    </source>
</reference>
<feature type="transmembrane region" description="Helical" evidence="7">
    <location>
        <begin position="619"/>
        <end position="640"/>
    </location>
</feature>
<accession>A0A5N6KWR1</accession>
<evidence type="ECO:0000256" key="6">
    <source>
        <dbReference type="ARBA" id="ARBA00023136"/>
    </source>
</evidence>
<comment type="subcellular location">
    <subcellularLocation>
        <location evidence="1">Membrane</location>
        <topology evidence="1">Multi-pass membrane protein</topology>
    </subcellularLocation>
</comment>
<evidence type="ECO:0000256" key="3">
    <source>
        <dbReference type="ARBA" id="ARBA00022692"/>
    </source>
</evidence>
<dbReference type="PANTHER" id="PTHR43341:SF9">
    <property type="entry name" value="DICARBOXYLIC AMINO ACID PERMEASE"/>
    <property type="match status" value="1"/>
</dbReference>
<feature type="transmembrane region" description="Helical" evidence="7">
    <location>
        <begin position="368"/>
        <end position="388"/>
    </location>
</feature>
<comment type="caution">
    <text evidence="9">The sequence shown here is derived from an EMBL/GenBank/DDBJ whole genome shotgun (WGS) entry which is preliminary data.</text>
</comment>
<dbReference type="EMBL" id="VIBQ01000013">
    <property type="protein sequence ID" value="KAB8346145.1"/>
    <property type="molecule type" value="Genomic_DNA"/>
</dbReference>
<feature type="transmembrane region" description="Helical" evidence="7">
    <location>
        <begin position="510"/>
        <end position="527"/>
    </location>
</feature>
<feature type="transmembrane region" description="Helical" evidence="7">
    <location>
        <begin position="409"/>
        <end position="430"/>
    </location>
</feature>
<protein>
    <recommendedName>
        <fullName evidence="8">Amino acid permease/ SLC12A domain-containing protein</fullName>
    </recommendedName>
</protein>
<proteinExistence type="predicted"/>
<keyword evidence="2" id="KW-0813">Transport</keyword>
<evidence type="ECO:0000256" key="7">
    <source>
        <dbReference type="SAM" id="Phobius"/>
    </source>
</evidence>
<dbReference type="Proteomes" id="UP000327013">
    <property type="component" value="Unassembled WGS sequence"/>
</dbReference>
<dbReference type="Pfam" id="PF00324">
    <property type="entry name" value="AA_permease"/>
    <property type="match status" value="2"/>
</dbReference>
<feature type="transmembrane region" description="Helical" evidence="7">
    <location>
        <begin position="450"/>
        <end position="475"/>
    </location>
</feature>
<evidence type="ECO:0000256" key="2">
    <source>
        <dbReference type="ARBA" id="ARBA00022448"/>
    </source>
</evidence>
<feature type="transmembrane region" description="Helical" evidence="7">
    <location>
        <begin position="539"/>
        <end position="563"/>
    </location>
</feature>
<evidence type="ECO:0000256" key="1">
    <source>
        <dbReference type="ARBA" id="ARBA00004141"/>
    </source>
</evidence>
<sequence length="696" mass="75481">MVHKGGGASLTKRVTSTRSLGSICPHRYTRNVPRPLTSRAGNLADAAKCLGRDMEPCEEVGEPAATKEAELDAAASLWRPRCLLPRLLALPSTADPLLVDLCHNRAHHTPQATKVLGVGLLSLKQAPHGETGLTAGAEPFLFRLWSSIGPSMPTLFRRSSPSDSTVYSADNNNDASIMRRTEYGNVEEVPAKDTMATELPDPRTSLHRGLKARHITMIAIGGAIGTGLIIGTGSSLARAGPASILISYSAVGFLVYMVMCALGEMAAWLPLASGFTGYAARFCDPALGFALGWTYWFNINYFGGVRFFGEFEFWLSSIKVIVIIGVILLSLVLAAGGGPDHDPKGFRYWSNPGAFATYIDDGAAGRFYAFWSVMVTAVFAFLGTELVGVTVGEAQNPRRAIPKAIKLTFWRIVIFYICSVFLLGMIVPYNTPALAFANNQKNTSAAASPFVVAVTLAGIPYLDGILNGAILIFVFSAANSDLYIATRTIYGLASEGKAPAFLKRTDRNGVPFYALGVSSLFALLAYLNVADDSKKVFTYFVNLVSMFGLLTWISILVSHIYFVRARKAQGIPNSALAFVAPFGAAGSYGALAFCILISLTKNFDVFTNAKSKVRFDYETFITGYLGIPLYLVMIAGYKLFTREAGVKAATADLFGGKDIIDREEEEFLANKAREMEERKASGKGNARWYRFVEWLF</sequence>
<evidence type="ECO:0000313" key="9">
    <source>
        <dbReference type="EMBL" id="KAB8346145.1"/>
    </source>
</evidence>